<gene>
    <name evidence="1" type="ORF">SSLN_LOCUS10303</name>
</gene>
<accession>A0A183T1F5</accession>
<name>A0A183T1F5_SCHSO</name>
<dbReference type="EMBL" id="UYSU01035788">
    <property type="protein sequence ID" value="VDL96688.1"/>
    <property type="molecule type" value="Genomic_DNA"/>
</dbReference>
<evidence type="ECO:0000313" key="3">
    <source>
        <dbReference type="WBParaSite" id="SSLN_0001070201-mRNA-1"/>
    </source>
</evidence>
<organism evidence="3">
    <name type="scientific">Schistocephalus solidus</name>
    <name type="common">Tapeworm</name>
    <dbReference type="NCBI Taxonomy" id="70667"/>
    <lineage>
        <taxon>Eukaryota</taxon>
        <taxon>Metazoa</taxon>
        <taxon>Spiralia</taxon>
        <taxon>Lophotrochozoa</taxon>
        <taxon>Platyhelminthes</taxon>
        <taxon>Cestoda</taxon>
        <taxon>Eucestoda</taxon>
        <taxon>Diphyllobothriidea</taxon>
        <taxon>Diphyllobothriidae</taxon>
        <taxon>Schistocephalus</taxon>
    </lineage>
</organism>
<dbReference type="AlphaFoldDB" id="A0A183T1F5"/>
<dbReference type="Proteomes" id="UP000275846">
    <property type="component" value="Unassembled WGS sequence"/>
</dbReference>
<dbReference type="WBParaSite" id="SSLN_0001070201-mRNA-1">
    <property type="protein sequence ID" value="SSLN_0001070201-mRNA-1"/>
    <property type="gene ID" value="SSLN_0001070201"/>
</dbReference>
<evidence type="ECO:0000313" key="2">
    <source>
        <dbReference type="Proteomes" id="UP000275846"/>
    </source>
</evidence>
<evidence type="ECO:0000313" key="1">
    <source>
        <dbReference type="EMBL" id="VDL96688.1"/>
    </source>
</evidence>
<proteinExistence type="predicted"/>
<sequence length="163" mass="18592">MHSRNKQKNIGFIPRPSPTNRKDFACCGGLECSLHNPDLPTVNLDLGDCAFVDERSPIANGTPLTRSAVRLTLEPRQQPHSVAREERSYYSCSLWRSRPPPPSRLRRRHISNTGLRIWPKRPPSQLPKLYKHCGGYHRSRQTNCLVTFHPSVAETSLVKEDSR</sequence>
<reference evidence="1 2" key="2">
    <citation type="submission" date="2018-11" db="EMBL/GenBank/DDBJ databases">
        <authorList>
            <consortium name="Pathogen Informatics"/>
        </authorList>
    </citation>
    <scope>NUCLEOTIDE SEQUENCE [LARGE SCALE GENOMIC DNA]</scope>
    <source>
        <strain evidence="1 2">NST_G2</strain>
    </source>
</reference>
<keyword evidence="2" id="KW-1185">Reference proteome</keyword>
<reference evidence="3" key="1">
    <citation type="submission" date="2016-06" db="UniProtKB">
        <authorList>
            <consortium name="WormBaseParasite"/>
        </authorList>
    </citation>
    <scope>IDENTIFICATION</scope>
</reference>
<protein>
    <submittedName>
        <fullName evidence="1 3">Uncharacterized protein</fullName>
    </submittedName>
</protein>